<evidence type="ECO:0000313" key="16">
    <source>
        <dbReference type="RefSeq" id="XP_022733505.1"/>
    </source>
</evidence>
<dbReference type="RefSeq" id="XP_022733513.1">
    <property type="nucleotide sequence ID" value="XM_022877778.1"/>
</dbReference>
<evidence type="ECO:0000313" key="21">
    <source>
        <dbReference type="RefSeq" id="XP_022733511.1"/>
    </source>
</evidence>
<protein>
    <submittedName>
        <fullName evidence="11 12">Disease resistance protein At3g14460 isoform X1</fullName>
    </submittedName>
</protein>
<feature type="domain" description="Disease resistance protein At4g27190-like leucine-rich repeats" evidence="9">
    <location>
        <begin position="1007"/>
        <end position="1104"/>
    </location>
</feature>
<dbReference type="RefSeq" id="XP_022733503.1">
    <property type="nucleotide sequence ID" value="XM_022877768.1"/>
</dbReference>
<accession>A0A6P5XZ62</accession>
<dbReference type="SUPFAM" id="SSF52540">
    <property type="entry name" value="P-loop containing nucleoside triphosphate hydrolases"/>
    <property type="match status" value="1"/>
</dbReference>
<feature type="domain" description="Disease resistance protein At4g27190-like leucine-rich repeats" evidence="9">
    <location>
        <begin position="1656"/>
        <end position="1761"/>
    </location>
</feature>
<dbReference type="Gene3D" id="1.10.10.10">
    <property type="entry name" value="Winged helix-like DNA-binding domain superfamily/Winged helix DNA-binding domain"/>
    <property type="match status" value="1"/>
</dbReference>
<dbReference type="PRINTS" id="PR00364">
    <property type="entry name" value="DISEASERSIST"/>
</dbReference>
<evidence type="ECO:0000259" key="9">
    <source>
        <dbReference type="Pfam" id="PF23247"/>
    </source>
</evidence>
<evidence type="ECO:0000313" key="22">
    <source>
        <dbReference type="RefSeq" id="XP_022733512.1"/>
    </source>
</evidence>
<evidence type="ECO:0000256" key="7">
    <source>
        <dbReference type="SAM" id="Coils"/>
    </source>
</evidence>
<evidence type="ECO:0000313" key="20">
    <source>
        <dbReference type="RefSeq" id="XP_022733510.1"/>
    </source>
</evidence>
<evidence type="ECO:0000313" key="15">
    <source>
        <dbReference type="RefSeq" id="XP_022733504.1"/>
    </source>
</evidence>
<dbReference type="InterPro" id="IPR042197">
    <property type="entry name" value="Apaf_helical"/>
</dbReference>
<organism evidence="10 19">
    <name type="scientific">Durio zibethinus</name>
    <name type="common">Durian</name>
    <dbReference type="NCBI Taxonomy" id="66656"/>
    <lineage>
        <taxon>Eukaryota</taxon>
        <taxon>Viridiplantae</taxon>
        <taxon>Streptophyta</taxon>
        <taxon>Embryophyta</taxon>
        <taxon>Tracheophyta</taxon>
        <taxon>Spermatophyta</taxon>
        <taxon>Magnoliopsida</taxon>
        <taxon>eudicotyledons</taxon>
        <taxon>Gunneridae</taxon>
        <taxon>Pentapetalae</taxon>
        <taxon>rosids</taxon>
        <taxon>malvids</taxon>
        <taxon>Malvales</taxon>
        <taxon>Malvaceae</taxon>
        <taxon>Helicteroideae</taxon>
        <taxon>Durio</taxon>
    </lineage>
</organism>
<dbReference type="InterPro" id="IPR032675">
    <property type="entry name" value="LRR_dom_sf"/>
</dbReference>
<dbReference type="RefSeq" id="XP_022733510.1">
    <property type="nucleotide sequence ID" value="XM_022877775.1"/>
</dbReference>
<dbReference type="InterPro" id="IPR027417">
    <property type="entry name" value="P-loop_NTPase"/>
</dbReference>
<keyword evidence="6" id="KW-0067">ATP-binding</keyword>
<sequence>MAAEFAASAAANAVGNLTTEYASPYVSYFFRFGKIVEEFKNRRKELELKSDRVKNDVEEAIRQNEVIEEDVQHWRKRAEKELEETQCLEAQIERMKCFNWCPSWGWRYCLSKKVAKKTISIDKLLVSCNFPRVGHRKPPEGIEFFPSKDFMPNESSNFTFNEIIKALNTDGVNMIGLYGMPGVGKTTLAKEVGRHAKEQNLFDKVVMATMSQTPNINKIQDKIAELLGLKFEVSTEEGKAEELWRRLQGVEKILVIIDDVWNQFKLRAVGIPFGVEHEGCKVLLTTRLQQVCDRMNCQQKFQLDILSEGEAWTLLEDTAGLKDVSSRLKDVAKEVASECMGLPLAIVTIGNALKGASLDGWQAANKRLKDSRHLDNEEVSEDIYNCLKLSYDYLKGDNIRTCFLLCSLFPEDWNIKIEELVMLAIGHGLFSHIFFIEDLRREIREVLRNLQKSGLLLRTDDDGDERYVSMHDVVRDFAHWITSTGKNIFMVKEGLMEWPPSESCGSHTAISFWNSNINIFPEKLEFPELKILIFTGKTLVKVPIAFVEGMKALRVLRLENVIFSLEVLKLVTNLRTLCLVKCRLENISSLGNMKNLEILAFSGTNIYELPEELAALRGLKSLHFFYSGREQINFPPNLLSRLTSLQELYVICENNVDLSELNSLSCLTVLSLRVSTAQCFPENFVFPKLQSYIIVVNEYVPFMRGPNCRALEIVDSTSLSACNKLFCNVEKLALENVMGHKNIVPNVHPEGLQSLKNATIRKCSELKSIFPPCLSQSLLHLQKLEISECDRLEQVFDFPQEVGELLNASLQSLKNATIRKCSELKSIFPPCLAQSLLHLQDLEISECDRLEQVFDFPPQEVGELEVRPLSNLTSLELKSLPELKWIWKGPTHLVNLQSLKTLNIRGCEQLVYLFSTPLAQSLVHLQELEISRCDRLEQVFDFPQEVGELEVQLLSNLTSLKLESLSELKWIWKGPIHLVNLQSLKTLNIRWCMQLAYLFSTPLAQSLVHLQELEISWCNRLEQVFDFPQEVGELEVQLLSNLTSLKLESLSELKWIWKGPIHLVNLQSLKTLNIRWCNQLAYLFSTPLAQSLVHLQKLEISWCDRLEQVFDFPPQEVGELEVRPLSNLTFLRLDSLPKLKWIWKGPTHLVNLQSLNIWRCAQLTYLFSTPLARSLEHLEVLEIGNCDSLEHLIFDEAENEDQIVSNMDGHLLHWPKLSTLKIIDCGRLNYVFPITLAQGLPYLESVEITDCSQLKQVFNMKKDKGGRLLQDIVLQRLQILRLKNLEMLSSFCPENFVMSLSLKEFEVHSCPQLTDLKTLQAHLKDFKELLCNVRILTMDGIMYHKNLIPSVDPQGLNELTFLTLRDEKELECLVDTTDQGHVSTVPLLPNLTSLELELLPELKWICKGPNHSVCLQSLKVAVISRCNKLKYLFSPSLVQSLVMLEQLKIEYCDELEHIATELEIDDNIESDGGLLHPPPLPKLTSLEIHGCPRLQYVFNVAKENNGVDNAILPPSLEKLTIVVCPRFAKFIIQQVVHKRLQLKELRCSELEQDNLCDTINWENIFQIQDGHLLLRIEILNLQGIHQLQGPIQVASLPCLKDLKVSNCNELKSLFSSLLARNLPQLKILNIEYCEKLEEIIEMDQTSLASSSRGHLQTISFPSLQDIRISGCSNLKSLFPISVARSFANLERIKIKGPSKLEQVFGYQGELDIEDDQKGIVLSQLEIVDLSELSDLKSFAPTGCHFRFPSMWSFKITKSPKLTTSVIMDSKHPVPAITEVTEEPQQVQNNTTEGFTTMEEIVDNQSTCNDIFWDGLKDQIPLYMTLGETRIMLR</sequence>
<feature type="coiled-coil region" evidence="7">
    <location>
        <begin position="36"/>
        <end position="95"/>
    </location>
</feature>
<feature type="domain" description="NB-ARC" evidence="8">
    <location>
        <begin position="160"/>
        <end position="322"/>
    </location>
</feature>
<comment type="similarity">
    <text evidence="1">Belongs to the disease resistance NB-LRR family.</text>
</comment>
<dbReference type="RefSeq" id="XP_022733511.1">
    <property type="nucleotide sequence ID" value="XM_022877776.1"/>
</dbReference>
<dbReference type="RefSeq" id="XP_022733508.1">
    <property type="nucleotide sequence ID" value="XM_022877773.1"/>
</dbReference>
<dbReference type="RefSeq" id="XP_022733504.1">
    <property type="nucleotide sequence ID" value="XM_022877769.1"/>
</dbReference>
<evidence type="ECO:0000256" key="4">
    <source>
        <dbReference type="ARBA" id="ARBA00022741"/>
    </source>
</evidence>
<evidence type="ECO:0000256" key="2">
    <source>
        <dbReference type="ARBA" id="ARBA00022614"/>
    </source>
</evidence>
<dbReference type="GeneID" id="111287305"/>
<evidence type="ECO:0000256" key="1">
    <source>
        <dbReference type="ARBA" id="ARBA00008894"/>
    </source>
</evidence>
<dbReference type="PANTHER" id="PTHR33463">
    <property type="entry name" value="NB-ARC DOMAIN-CONTAINING PROTEIN-RELATED"/>
    <property type="match status" value="1"/>
</dbReference>
<dbReference type="InterPro" id="IPR057135">
    <property type="entry name" value="At4g27190-like_LRR"/>
</dbReference>
<dbReference type="Pfam" id="PF00931">
    <property type="entry name" value="NB-ARC"/>
    <property type="match status" value="1"/>
</dbReference>
<evidence type="ECO:0000256" key="5">
    <source>
        <dbReference type="ARBA" id="ARBA00022821"/>
    </source>
</evidence>
<evidence type="ECO:0000313" key="12">
    <source>
        <dbReference type="RefSeq" id="XP_022733501.1"/>
    </source>
</evidence>
<keyword evidence="2" id="KW-0433">Leucine-rich repeat</keyword>
<evidence type="ECO:0000259" key="8">
    <source>
        <dbReference type="Pfam" id="PF00931"/>
    </source>
</evidence>
<dbReference type="InterPro" id="IPR002182">
    <property type="entry name" value="NB-ARC"/>
</dbReference>
<dbReference type="InterPro" id="IPR050905">
    <property type="entry name" value="Plant_NBS-LRR"/>
</dbReference>
<feature type="domain" description="Disease resistance protein At4g27190-like leucine-rich repeats" evidence="9">
    <location>
        <begin position="1213"/>
        <end position="1317"/>
    </location>
</feature>
<evidence type="ECO:0000313" key="17">
    <source>
        <dbReference type="RefSeq" id="XP_022733506.1"/>
    </source>
</evidence>
<evidence type="ECO:0000256" key="3">
    <source>
        <dbReference type="ARBA" id="ARBA00022737"/>
    </source>
</evidence>
<feature type="domain" description="Disease resistance protein At4g27190-like leucine-rich repeats" evidence="9">
    <location>
        <begin position="730"/>
        <end position="800"/>
    </location>
</feature>
<dbReference type="KEGG" id="dzi:111287305"/>
<gene>
    <name evidence="11 12 13 14 15 16 17 18 19 20 21 22 23 24" type="primary">LOC111287305</name>
</gene>
<dbReference type="OrthoDB" id="786439at2759"/>
<feature type="domain" description="Disease resistance protein At4g27190-like leucine-rich repeats" evidence="9">
    <location>
        <begin position="1576"/>
        <end position="1646"/>
    </location>
</feature>
<feature type="domain" description="Disease resistance protein At4g27190-like leucine-rich repeats" evidence="9">
    <location>
        <begin position="1323"/>
        <end position="1453"/>
    </location>
</feature>
<keyword evidence="10" id="KW-1185">Reference proteome</keyword>
<evidence type="ECO:0000313" key="19">
    <source>
        <dbReference type="RefSeq" id="XP_022733509.1"/>
    </source>
</evidence>
<dbReference type="Gene3D" id="3.40.50.300">
    <property type="entry name" value="P-loop containing nucleotide triphosphate hydrolases"/>
    <property type="match status" value="1"/>
</dbReference>
<dbReference type="RefSeq" id="XP_022733512.1">
    <property type="nucleotide sequence ID" value="XM_022877777.1"/>
</dbReference>
<dbReference type="RefSeq" id="XP_022733506.1">
    <property type="nucleotide sequence ID" value="XM_022877771.1"/>
</dbReference>
<evidence type="ECO:0000256" key="6">
    <source>
        <dbReference type="ARBA" id="ARBA00022840"/>
    </source>
</evidence>
<dbReference type="RefSeq" id="XP_022733514.1">
    <property type="nucleotide sequence ID" value="XM_022877779.1"/>
</dbReference>
<keyword evidence="7" id="KW-0175">Coiled coil</keyword>
<dbReference type="GO" id="GO:0006952">
    <property type="term" value="P:defense response"/>
    <property type="evidence" value="ECO:0007669"/>
    <property type="project" value="UniProtKB-KW"/>
</dbReference>
<dbReference type="Pfam" id="PF23247">
    <property type="entry name" value="LRR_RPS2"/>
    <property type="match status" value="7"/>
</dbReference>
<dbReference type="RefSeq" id="XP_022733502.1">
    <property type="nucleotide sequence ID" value="XM_022877767.1"/>
</dbReference>
<keyword evidence="5" id="KW-0611">Plant defense</keyword>
<dbReference type="SUPFAM" id="SSF52047">
    <property type="entry name" value="RNI-like"/>
    <property type="match status" value="2"/>
</dbReference>
<evidence type="ECO:0000313" key="24">
    <source>
        <dbReference type="RefSeq" id="XP_022733514.1"/>
    </source>
</evidence>
<dbReference type="CDD" id="cd00009">
    <property type="entry name" value="AAA"/>
    <property type="match status" value="1"/>
</dbReference>
<name>A0A6P5XZ62_DURZI</name>
<feature type="domain" description="Disease resistance protein At4g27190-like leucine-rich repeats" evidence="9">
    <location>
        <begin position="807"/>
        <end position="934"/>
    </location>
</feature>
<dbReference type="RefSeq" id="XP_022733505.1">
    <property type="nucleotide sequence ID" value="XM_022877770.1"/>
</dbReference>
<dbReference type="Gene3D" id="3.80.10.10">
    <property type="entry name" value="Ribonuclease Inhibitor"/>
    <property type="match status" value="5"/>
</dbReference>
<dbReference type="RefSeq" id="XP_022733501.1">
    <property type="nucleotide sequence ID" value="XM_022877766.1"/>
</dbReference>
<evidence type="ECO:0000313" key="13">
    <source>
        <dbReference type="RefSeq" id="XP_022733502.1"/>
    </source>
</evidence>
<evidence type="ECO:0000313" key="18">
    <source>
        <dbReference type="RefSeq" id="XP_022733508.1"/>
    </source>
</evidence>
<evidence type="ECO:0000313" key="10">
    <source>
        <dbReference type="Proteomes" id="UP000515121"/>
    </source>
</evidence>
<evidence type="ECO:0000313" key="23">
    <source>
        <dbReference type="RefSeq" id="XP_022733513.1"/>
    </source>
</evidence>
<proteinExistence type="inferred from homology"/>
<dbReference type="InterPro" id="IPR036388">
    <property type="entry name" value="WH-like_DNA-bd_sf"/>
</dbReference>
<dbReference type="SUPFAM" id="SSF52058">
    <property type="entry name" value="L domain-like"/>
    <property type="match status" value="2"/>
</dbReference>
<keyword evidence="4" id="KW-0547">Nucleotide-binding</keyword>
<dbReference type="Gene3D" id="1.10.8.430">
    <property type="entry name" value="Helical domain of apoptotic protease-activating factors"/>
    <property type="match status" value="1"/>
</dbReference>
<evidence type="ECO:0000313" key="11">
    <source>
        <dbReference type="RefSeq" id="XP_022733500.1"/>
    </source>
</evidence>
<dbReference type="RefSeq" id="XP_022733509.1">
    <property type="nucleotide sequence ID" value="XM_022877774.1"/>
</dbReference>
<dbReference type="GO" id="GO:0043531">
    <property type="term" value="F:ADP binding"/>
    <property type="evidence" value="ECO:0007669"/>
    <property type="project" value="InterPro"/>
</dbReference>
<dbReference type="RefSeq" id="XP_022733500.1">
    <property type="nucleotide sequence ID" value="XM_022877765.1"/>
</dbReference>
<evidence type="ECO:0000313" key="14">
    <source>
        <dbReference type="RefSeq" id="XP_022733503.1"/>
    </source>
</evidence>
<dbReference type="Proteomes" id="UP000515121">
    <property type="component" value="Unplaced"/>
</dbReference>
<dbReference type="FunFam" id="3.40.50.300:FF:001091">
    <property type="entry name" value="Probable disease resistance protein At1g61300"/>
    <property type="match status" value="1"/>
</dbReference>
<reference evidence="11 12" key="1">
    <citation type="submission" date="2025-04" db="UniProtKB">
        <authorList>
            <consortium name="RefSeq"/>
        </authorList>
    </citation>
    <scope>IDENTIFICATION</scope>
    <source>
        <tissue evidence="11 12">Fruit stalk</tissue>
    </source>
</reference>
<dbReference type="GO" id="GO:0005524">
    <property type="term" value="F:ATP binding"/>
    <property type="evidence" value="ECO:0007669"/>
    <property type="project" value="UniProtKB-KW"/>
</dbReference>
<keyword evidence="3" id="KW-0677">Repeat</keyword>
<dbReference type="PANTHER" id="PTHR33463:SF117">
    <property type="entry name" value="CC-NBS-LRR RESISTANCE PROTEIN"/>
    <property type="match status" value="1"/>
</dbReference>